<dbReference type="EMBL" id="JAEKJA010000030">
    <property type="protein sequence ID" value="MBJ3778504.1"/>
    <property type="molecule type" value="Genomic_DNA"/>
</dbReference>
<dbReference type="GO" id="GO:0005886">
    <property type="term" value="C:plasma membrane"/>
    <property type="evidence" value="ECO:0007669"/>
    <property type="project" value="UniProtKB-SubCell"/>
</dbReference>
<feature type="compositionally biased region" description="Basic and acidic residues" evidence="6">
    <location>
        <begin position="17"/>
        <end position="27"/>
    </location>
</feature>
<keyword evidence="3 7" id="KW-0812">Transmembrane</keyword>
<evidence type="ECO:0000256" key="6">
    <source>
        <dbReference type="SAM" id="MobiDB-lite"/>
    </source>
</evidence>
<evidence type="ECO:0000256" key="7">
    <source>
        <dbReference type="SAM" id="Phobius"/>
    </source>
</evidence>
<name>A0A934IKV5_9HYPH</name>
<dbReference type="InterPro" id="IPR043428">
    <property type="entry name" value="LivM-like"/>
</dbReference>
<dbReference type="InterPro" id="IPR001851">
    <property type="entry name" value="ABC_transp_permease"/>
</dbReference>
<feature type="transmembrane region" description="Helical" evidence="7">
    <location>
        <begin position="105"/>
        <end position="124"/>
    </location>
</feature>
<keyword evidence="5 7" id="KW-0472">Membrane</keyword>
<evidence type="ECO:0000313" key="8">
    <source>
        <dbReference type="EMBL" id="MBJ3778504.1"/>
    </source>
</evidence>
<feature type="transmembrane region" description="Helical" evidence="7">
    <location>
        <begin position="203"/>
        <end position="222"/>
    </location>
</feature>
<dbReference type="Gene3D" id="1.10.3470.10">
    <property type="entry name" value="ABC transporter involved in vitamin B12 uptake, BtuC"/>
    <property type="match status" value="1"/>
</dbReference>
<dbReference type="RefSeq" id="WP_198884410.1">
    <property type="nucleotide sequence ID" value="NZ_JAEKJA010000030.1"/>
</dbReference>
<dbReference type="Pfam" id="PF02653">
    <property type="entry name" value="BPD_transp_2"/>
    <property type="match status" value="1"/>
</dbReference>
<dbReference type="PANTHER" id="PTHR30482:SF18">
    <property type="entry name" value="BRANCHED AMINO ACID TRANSPORT SYSTEM PERMEASE"/>
    <property type="match status" value="1"/>
</dbReference>
<organism evidence="8 9">
    <name type="scientific">Acuticoccus mangrovi</name>
    <dbReference type="NCBI Taxonomy" id="2796142"/>
    <lineage>
        <taxon>Bacteria</taxon>
        <taxon>Pseudomonadati</taxon>
        <taxon>Pseudomonadota</taxon>
        <taxon>Alphaproteobacteria</taxon>
        <taxon>Hyphomicrobiales</taxon>
        <taxon>Amorphaceae</taxon>
        <taxon>Acuticoccus</taxon>
    </lineage>
</organism>
<dbReference type="PANTHER" id="PTHR30482">
    <property type="entry name" value="HIGH-AFFINITY BRANCHED-CHAIN AMINO ACID TRANSPORT SYSTEM PERMEASE"/>
    <property type="match status" value="1"/>
</dbReference>
<accession>A0A934IKV5</accession>
<reference evidence="8" key="1">
    <citation type="submission" date="2020-12" db="EMBL/GenBank/DDBJ databases">
        <title>Bacterial taxonomy.</title>
        <authorList>
            <person name="Pan X."/>
        </authorList>
    </citation>
    <scope>NUCLEOTIDE SEQUENCE</scope>
    <source>
        <strain evidence="8">B2012</strain>
    </source>
</reference>
<gene>
    <name evidence="8" type="ORF">JCR33_22580</name>
</gene>
<feature type="transmembrane region" description="Helical" evidence="7">
    <location>
        <begin position="156"/>
        <end position="175"/>
    </location>
</feature>
<dbReference type="InterPro" id="IPR037294">
    <property type="entry name" value="ABC_BtuC-like"/>
</dbReference>
<evidence type="ECO:0000256" key="2">
    <source>
        <dbReference type="ARBA" id="ARBA00022475"/>
    </source>
</evidence>
<keyword evidence="4 7" id="KW-1133">Transmembrane helix</keyword>
<evidence type="ECO:0000256" key="4">
    <source>
        <dbReference type="ARBA" id="ARBA00022989"/>
    </source>
</evidence>
<evidence type="ECO:0000256" key="1">
    <source>
        <dbReference type="ARBA" id="ARBA00004651"/>
    </source>
</evidence>
<feature type="transmembrane region" description="Helical" evidence="7">
    <location>
        <begin position="72"/>
        <end position="93"/>
    </location>
</feature>
<protein>
    <submittedName>
        <fullName evidence="8">Branched-chain amino acid ABC transporter permease</fullName>
    </submittedName>
</protein>
<evidence type="ECO:0000313" key="9">
    <source>
        <dbReference type="Proteomes" id="UP000609531"/>
    </source>
</evidence>
<dbReference type="Proteomes" id="UP000609531">
    <property type="component" value="Unassembled WGS sequence"/>
</dbReference>
<feature type="transmembrane region" description="Helical" evidence="7">
    <location>
        <begin position="284"/>
        <end position="314"/>
    </location>
</feature>
<dbReference type="CDD" id="cd06581">
    <property type="entry name" value="TM_PBP1_LivM_like"/>
    <property type="match status" value="1"/>
</dbReference>
<feature type="region of interest" description="Disordered" evidence="6">
    <location>
        <begin position="1"/>
        <end position="37"/>
    </location>
</feature>
<feature type="transmembrane region" description="Helical" evidence="7">
    <location>
        <begin position="130"/>
        <end position="149"/>
    </location>
</feature>
<feature type="transmembrane region" description="Helical" evidence="7">
    <location>
        <begin position="326"/>
        <end position="348"/>
    </location>
</feature>
<evidence type="ECO:0000256" key="5">
    <source>
        <dbReference type="ARBA" id="ARBA00023136"/>
    </source>
</evidence>
<evidence type="ECO:0000256" key="3">
    <source>
        <dbReference type="ARBA" id="ARBA00022692"/>
    </source>
</evidence>
<dbReference type="GO" id="GO:0015658">
    <property type="term" value="F:branched-chain amino acid transmembrane transporter activity"/>
    <property type="evidence" value="ECO:0007669"/>
    <property type="project" value="InterPro"/>
</dbReference>
<comment type="caution">
    <text evidence="8">The sequence shown here is derived from an EMBL/GenBank/DDBJ whole genome shotgun (WGS) entry which is preliminary data.</text>
</comment>
<sequence>MSQTAATEAPPAGALPAHDDVRDDAREGTGGTDAAPAARPVRKPRLFARNAVSFVVLWALMIAVPFVAPNFYVVSLVNLFLIYVILIASLNLVIGFCGQISLGHAGFFGLGAYASGILSAKFGLTPWLGLPAAALAGGLGAFVIGLPALRLHGHYLAMATLGFNAILVVLFNELIPLTGGPNGLLGIEPFALGPIALDTDETVFWLVWIVSLVVMIAIANLVDSRMGRSLRAIGGSERGAASLGIDTYRTKLATFAIAGAMAGIAGSLYAHVNLYVSPETFSVFPSIMLLVMVALGGTGRLWGPIFGAAVFIAVPQVLLDFADLELLLFGLAMLIVLIGFPAGIAGLADGWRRWLK</sequence>
<comment type="subcellular location">
    <subcellularLocation>
        <location evidence="1">Cell membrane</location>
        <topology evidence="1">Multi-pass membrane protein</topology>
    </subcellularLocation>
</comment>
<keyword evidence="2" id="KW-1003">Cell membrane</keyword>
<dbReference type="AlphaFoldDB" id="A0A934IKV5"/>
<feature type="transmembrane region" description="Helical" evidence="7">
    <location>
        <begin position="252"/>
        <end position="272"/>
    </location>
</feature>
<keyword evidence="9" id="KW-1185">Reference proteome</keyword>
<proteinExistence type="predicted"/>
<feature type="transmembrane region" description="Helical" evidence="7">
    <location>
        <begin position="46"/>
        <end position="66"/>
    </location>
</feature>